<gene>
    <name evidence="10" type="ORF">KEC16_01095</name>
</gene>
<dbReference type="Gene3D" id="1.10.287.950">
    <property type="entry name" value="Methyl-accepting chemotaxis protein"/>
    <property type="match status" value="1"/>
</dbReference>
<keyword evidence="3 5" id="KW-0807">Transducer</keyword>
<dbReference type="Proteomes" id="UP000680714">
    <property type="component" value="Unassembled WGS sequence"/>
</dbReference>
<evidence type="ECO:0000259" key="9">
    <source>
        <dbReference type="PROSITE" id="PS50885"/>
    </source>
</evidence>
<dbReference type="EMBL" id="JAGTUF010000001">
    <property type="protein sequence ID" value="MBR9970306.1"/>
    <property type="molecule type" value="Genomic_DNA"/>
</dbReference>
<dbReference type="Pfam" id="PF00015">
    <property type="entry name" value="MCPsignal"/>
    <property type="match status" value="1"/>
</dbReference>
<dbReference type="SMART" id="SM00283">
    <property type="entry name" value="MA"/>
    <property type="match status" value="1"/>
</dbReference>
<dbReference type="PANTHER" id="PTHR32089:SF112">
    <property type="entry name" value="LYSOZYME-LIKE PROTEIN-RELATED"/>
    <property type="match status" value="1"/>
</dbReference>
<dbReference type="CDD" id="cd06225">
    <property type="entry name" value="HAMP"/>
    <property type="match status" value="1"/>
</dbReference>
<keyword evidence="11" id="KW-1185">Reference proteome</keyword>
<keyword evidence="6" id="KW-0812">Transmembrane</keyword>
<accession>A0ABS5I7S7</accession>
<evidence type="ECO:0000256" key="3">
    <source>
        <dbReference type="ARBA" id="ARBA00023224"/>
    </source>
</evidence>
<feature type="domain" description="Methyl-accepting transducer" evidence="7">
    <location>
        <begin position="318"/>
        <end position="547"/>
    </location>
</feature>
<dbReference type="InterPro" id="IPR024478">
    <property type="entry name" value="HlyB_4HB_MCP"/>
</dbReference>
<evidence type="ECO:0000256" key="2">
    <source>
        <dbReference type="ARBA" id="ARBA00022519"/>
    </source>
</evidence>
<keyword evidence="2" id="KW-1003">Cell membrane</keyword>
<dbReference type="InterPro" id="IPR004089">
    <property type="entry name" value="MCPsignal_dom"/>
</dbReference>
<protein>
    <submittedName>
        <fullName evidence="10">MCP four helix bundle domain-containing protein</fullName>
    </submittedName>
</protein>
<organism evidence="10 11">
    <name type="scientific">Magnetospirillum sulfuroxidans</name>
    <dbReference type="NCBI Taxonomy" id="611300"/>
    <lineage>
        <taxon>Bacteria</taxon>
        <taxon>Pseudomonadati</taxon>
        <taxon>Pseudomonadota</taxon>
        <taxon>Alphaproteobacteria</taxon>
        <taxon>Rhodospirillales</taxon>
        <taxon>Rhodospirillaceae</taxon>
        <taxon>Magnetospirillum</taxon>
    </lineage>
</organism>
<dbReference type="PROSITE" id="PS50111">
    <property type="entry name" value="CHEMOTAXIS_TRANSDUC_2"/>
    <property type="match status" value="1"/>
</dbReference>
<dbReference type="RefSeq" id="WP_211545810.1">
    <property type="nucleotide sequence ID" value="NZ_JAGTUF010000001.1"/>
</dbReference>
<dbReference type="Pfam" id="PF12729">
    <property type="entry name" value="4HB_MCP_1"/>
    <property type="match status" value="1"/>
</dbReference>
<dbReference type="InterPro" id="IPR003660">
    <property type="entry name" value="HAMP_dom"/>
</dbReference>
<evidence type="ECO:0000313" key="10">
    <source>
        <dbReference type="EMBL" id="MBR9970306.1"/>
    </source>
</evidence>
<keyword evidence="6" id="KW-1133">Transmembrane helix</keyword>
<dbReference type="Pfam" id="PF00672">
    <property type="entry name" value="HAMP"/>
    <property type="match status" value="1"/>
</dbReference>
<dbReference type="InterPro" id="IPR000727">
    <property type="entry name" value="T_SNARE_dom"/>
</dbReference>
<evidence type="ECO:0000259" key="8">
    <source>
        <dbReference type="PROSITE" id="PS50192"/>
    </source>
</evidence>
<keyword evidence="6" id="KW-0472">Membrane</keyword>
<dbReference type="PANTHER" id="PTHR32089">
    <property type="entry name" value="METHYL-ACCEPTING CHEMOTAXIS PROTEIN MCPB"/>
    <property type="match status" value="1"/>
</dbReference>
<dbReference type="CDD" id="cd19411">
    <property type="entry name" value="MCP2201-like_sensor"/>
    <property type="match status" value="1"/>
</dbReference>
<feature type="domain" description="HAMP" evidence="9">
    <location>
        <begin position="220"/>
        <end position="270"/>
    </location>
</feature>
<comment type="subcellular location">
    <subcellularLocation>
        <location evidence="1">Cell inner membrane</location>
        <topology evidence="1">Multi-pass membrane protein</topology>
    </subcellularLocation>
</comment>
<dbReference type="InterPro" id="IPR047347">
    <property type="entry name" value="YvaQ-like_sensor"/>
</dbReference>
<keyword evidence="2" id="KW-0997">Cell inner membrane</keyword>
<evidence type="ECO:0000256" key="4">
    <source>
        <dbReference type="ARBA" id="ARBA00029447"/>
    </source>
</evidence>
<proteinExistence type="inferred from homology"/>
<evidence type="ECO:0000259" key="7">
    <source>
        <dbReference type="PROSITE" id="PS50111"/>
    </source>
</evidence>
<dbReference type="PROSITE" id="PS50885">
    <property type="entry name" value="HAMP"/>
    <property type="match status" value="1"/>
</dbReference>
<dbReference type="Gene3D" id="6.10.340.10">
    <property type="match status" value="1"/>
</dbReference>
<feature type="domain" description="T-SNARE coiled-coil homology" evidence="8">
    <location>
        <begin position="463"/>
        <end position="525"/>
    </location>
</feature>
<comment type="caution">
    <text evidence="10">The sequence shown here is derived from an EMBL/GenBank/DDBJ whole genome shotgun (WGS) entry which is preliminary data.</text>
</comment>
<evidence type="ECO:0000313" key="11">
    <source>
        <dbReference type="Proteomes" id="UP000680714"/>
    </source>
</evidence>
<comment type="similarity">
    <text evidence="4">Belongs to the methyl-accepting chemotaxis (MCP) protein family.</text>
</comment>
<evidence type="ECO:0000256" key="6">
    <source>
        <dbReference type="SAM" id="Phobius"/>
    </source>
</evidence>
<feature type="transmembrane region" description="Helical" evidence="6">
    <location>
        <begin position="198"/>
        <end position="217"/>
    </location>
</feature>
<feature type="transmembrane region" description="Helical" evidence="6">
    <location>
        <begin position="12"/>
        <end position="32"/>
    </location>
</feature>
<evidence type="ECO:0000256" key="5">
    <source>
        <dbReference type="PROSITE-ProRule" id="PRU00284"/>
    </source>
</evidence>
<sequence>MNMLKNLKIGSRFLFSFGLVLSLMIVLTVIGIDRVNRIESDLGQINDINAVKQRYAINFRGSVHDRAISLRDVTLVETEADLAAVLADIGRLAGFYAQSARDLDRMFAEGADISAEERAILAAIKEIEAKTLPLIDGVIASRKAGDREQAVVVLMRDARPAFTQWLARINQFIDLQETKNQAVAASARAVATGFQKTMIALTVVAVLIGAVIGWWNVGSVRPLRALTQNMLKLAKGDLSVEVPMLSSRDEVGEIIGAVRLFKDSMVEVEQLRQEQKLAEHQAEIAKKAAMNTLAEEFESSVKAIVQAVSSASADLQVTAKGMADTAVQTSTQAGIVGQAAIGAADNVQNVAAAAEQLTVSIAEISRQVSQSSDIAGKAVADAGHTNDKIARLSDAAEKVGEVVKLISAIASQTNLLALNATIEAARAGEAGKGFAVVAAEVKNLANQTGKATEEITAQIQAIQIATRESVDAIAAIGRTIGQINEISSTIALSVGQQDAATGEIARSVEQASTGTRAVTVNIDGVSTAVTQTGTAAGAVLSAAEDLGQQSKILMTRVDGFVARIRQA</sequence>
<dbReference type="PROSITE" id="PS50192">
    <property type="entry name" value="T_SNARE"/>
    <property type="match status" value="1"/>
</dbReference>
<dbReference type="SUPFAM" id="SSF58104">
    <property type="entry name" value="Methyl-accepting chemotaxis protein (MCP) signaling domain"/>
    <property type="match status" value="1"/>
</dbReference>
<reference evidence="10 11" key="1">
    <citation type="submission" date="2021-04" db="EMBL/GenBank/DDBJ databases">
        <title>Magnetospirillum sulfuroxidans sp. nov., a facultative chemolithoautotrophic sulfur-oxidizing alphaproteobacterium isolated from freshwater sediment and proposals for Paramagetospirillum gen. nov., and Magnetospirillaceae fam. nov.</title>
        <authorList>
            <person name="Koziaeva V."/>
            <person name="Geelhoed J.S."/>
            <person name="Sorokin D.Y."/>
            <person name="Grouzdev D.S."/>
        </authorList>
    </citation>
    <scope>NUCLEOTIDE SEQUENCE [LARGE SCALE GENOMIC DNA]</scope>
    <source>
        <strain evidence="10 11">J10</strain>
    </source>
</reference>
<name>A0ABS5I7S7_9PROT</name>
<evidence type="ECO:0000256" key="1">
    <source>
        <dbReference type="ARBA" id="ARBA00004429"/>
    </source>
</evidence>
<dbReference type="SMART" id="SM00304">
    <property type="entry name" value="HAMP"/>
    <property type="match status" value="1"/>
</dbReference>